<comment type="caution">
    <text evidence="2">The sequence shown here is derived from an EMBL/GenBank/DDBJ whole genome shotgun (WGS) entry which is preliminary data.</text>
</comment>
<feature type="compositionally biased region" description="Low complexity" evidence="1">
    <location>
        <begin position="24"/>
        <end position="43"/>
    </location>
</feature>
<dbReference type="Proteomes" id="UP001530400">
    <property type="component" value="Unassembled WGS sequence"/>
</dbReference>
<dbReference type="AlphaFoldDB" id="A0ABD3NIJ8"/>
<feature type="compositionally biased region" description="Polar residues" evidence="1">
    <location>
        <begin position="222"/>
        <end position="233"/>
    </location>
</feature>
<accession>A0ABD3NIJ8</accession>
<gene>
    <name evidence="2" type="ORF">ACHAWO_009762</name>
</gene>
<dbReference type="EMBL" id="JALLPJ020001133">
    <property type="protein sequence ID" value="KAL3775824.1"/>
    <property type="molecule type" value="Genomic_DNA"/>
</dbReference>
<name>A0ABD3NIJ8_9STRA</name>
<reference evidence="2 3" key="1">
    <citation type="submission" date="2024-10" db="EMBL/GenBank/DDBJ databases">
        <title>Updated reference genomes for cyclostephanoid diatoms.</title>
        <authorList>
            <person name="Roberts W.R."/>
            <person name="Alverson A.J."/>
        </authorList>
    </citation>
    <scope>NUCLEOTIDE SEQUENCE [LARGE SCALE GENOMIC DNA]</scope>
    <source>
        <strain evidence="2 3">AJA010-31</strain>
    </source>
</reference>
<keyword evidence="3" id="KW-1185">Reference proteome</keyword>
<feature type="compositionally biased region" description="Basic residues" evidence="1">
    <location>
        <begin position="44"/>
        <end position="59"/>
    </location>
</feature>
<feature type="region of interest" description="Disordered" evidence="1">
    <location>
        <begin position="1"/>
        <end position="66"/>
    </location>
</feature>
<evidence type="ECO:0000256" key="1">
    <source>
        <dbReference type="SAM" id="MobiDB-lite"/>
    </source>
</evidence>
<proteinExistence type="predicted"/>
<evidence type="ECO:0000313" key="3">
    <source>
        <dbReference type="Proteomes" id="UP001530400"/>
    </source>
</evidence>
<sequence>MANQAEQPPNEEHTTQSKQDTSDESSVSTTATDTSTVKSAPAPKSKKKKHKKSSKKSKTKSPGLTEAEQDLYNTHADQIRQNALQLLSAEVSPTGNWYRSYHDSTPAATNFASSDNASGIGSLPPWGATQSSYGVNDTLSVSQVASMAFNCIAQCLTEGYRAASNYYSETSGGSSGGGGYDHNYAKVDSNVGEMPGGRNGSYQDTGYQQKMDRGLSSAPAAVNQSSGQGSTERMNLPQAGEVNVKGEFATVSYSYQGGNKS</sequence>
<evidence type="ECO:0000313" key="2">
    <source>
        <dbReference type="EMBL" id="KAL3775824.1"/>
    </source>
</evidence>
<feature type="region of interest" description="Disordered" evidence="1">
    <location>
        <begin position="192"/>
        <end position="241"/>
    </location>
</feature>
<protein>
    <submittedName>
        <fullName evidence="2">Uncharacterized protein</fullName>
    </submittedName>
</protein>
<organism evidence="2 3">
    <name type="scientific">Cyclotella atomus</name>
    <dbReference type="NCBI Taxonomy" id="382360"/>
    <lineage>
        <taxon>Eukaryota</taxon>
        <taxon>Sar</taxon>
        <taxon>Stramenopiles</taxon>
        <taxon>Ochrophyta</taxon>
        <taxon>Bacillariophyta</taxon>
        <taxon>Coscinodiscophyceae</taxon>
        <taxon>Thalassiosirophycidae</taxon>
        <taxon>Stephanodiscales</taxon>
        <taxon>Stephanodiscaceae</taxon>
        <taxon>Cyclotella</taxon>
    </lineage>
</organism>